<evidence type="ECO:0000256" key="5">
    <source>
        <dbReference type="ARBA" id="ARBA00022759"/>
    </source>
</evidence>
<dbReference type="SUPFAM" id="SSF54768">
    <property type="entry name" value="dsRNA-binding domain-like"/>
    <property type="match status" value="1"/>
</dbReference>
<accession>A0ABT8L5A1</accession>
<evidence type="ECO:0000256" key="1">
    <source>
        <dbReference type="ARBA" id="ARBA00000109"/>
    </source>
</evidence>
<sequence length="246" mass="28395">MYSFFKWISRISSNQSQKNKRLLSAVKTIVGKKPINLEIYELATKHASVARTSKSGFRESNERLEYLGDAVLGAVIAEYLFKKYPFKDEGFLTEIRSRIVNRESLNDLGRKIGLDVLIEYDANRKNSLSHRSIHGDTLEALVGAVYLDRGFKFCKKFIIKKLIIPYYDLDQIIKNNPNNKSLIIEWAQKENKEVRFEVVEIKNKRHFKEFTVQVFVDDEPVGIGYGTSKKKAEQDAAQKSCEFLDL</sequence>
<keyword evidence="6 8" id="KW-0378">Hydrolase</keyword>
<comment type="similarity">
    <text evidence="2">Belongs to the ribonuclease III family.</text>
</comment>
<comment type="subcellular location">
    <subcellularLocation>
        <location evidence="8">Cytoplasm</location>
    </subcellularLocation>
</comment>
<keyword evidence="8" id="KW-0699">rRNA-binding</keyword>
<dbReference type="EC" id="3.1.26.3" evidence="8"/>
<dbReference type="SMART" id="SM00535">
    <property type="entry name" value="RIBOc"/>
    <property type="match status" value="1"/>
</dbReference>
<evidence type="ECO:0000256" key="7">
    <source>
        <dbReference type="ARBA" id="ARBA00022884"/>
    </source>
</evidence>
<evidence type="ECO:0000256" key="6">
    <source>
        <dbReference type="ARBA" id="ARBA00022801"/>
    </source>
</evidence>
<dbReference type="Pfam" id="PF14622">
    <property type="entry name" value="Ribonucleas_3_3"/>
    <property type="match status" value="1"/>
</dbReference>
<keyword evidence="12" id="KW-1185">Reference proteome</keyword>
<dbReference type="GO" id="GO:0004525">
    <property type="term" value="F:ribonuclease III activity"/>
    <property type="evidence" value="ECO:0007669"/>
    <property type="project" value="UniProtKB-EC"/>
</dbReference>
<dbReference type="InterPro" id="IPR036389">
    <property type="entry name" value="RNase_III_sf"/>
</dbReference>
<evidence type="ECO:0000256" key="3">
    <source>
        <dbReference type="ARBA" id="ARBA00022664"/>
    </source>
</evidence>
<dbReference type="NCBIfam" id="TIGR02191">
    <property type="entry name" value="RNaseIII"/>
    <property type="match status" value="1"/>
</dbReference>
<dbReference type="Pfam" id="PF00035">
    <property type="entry name" value="dsrm"/>
    <property type="match status" value="1"/>
</dbReference>
<dbReference type="InterPro" id="IPR000999">
    <property type="entry name" value="RNase_III_dom"/>
</dbReference>
<comment type="function">
    <text evidence="8">Digests double-stranded RNA. Involved in the processing of primary rRNA transcript to yield the immediate precursors to the large and small rRNAs (23S and 16S). Processes some mRNAs, and tRNAs when they are encoded in the rRNA operon. Processes pre-crRNA and tracrRNA of type II CRISPR loci if present in the organism.</text>
</comment>
<keyword evidence="8" id="KW-0460">Magnesium</keyword>
<keyword evidence="8" id="KW-0698">rRNA processing</keyword>
<dbReference type="PROSITE" id="PS50142">
    <property type="entry name" value="RNASE_3_2"/>
    <property type="match status" value="1"/>
</dbReference>
<keyword evidence="8" id="KW-0963">Cytoplasm</keyword>
<proteinExistence type="inferred from homology"/>
<evidence type="ECO:0000313" key="12">
    <source>
        <dbReference type="Proteomes" id="UP001172083"/>
    </source>
</evidence>
<comment type="catalytic activity">
    <reaction evidence="1 8">
        <text>Endonucleolytic cleavage to 5'-phosphomonoester.</text>
        <dbReference type="EC" id="3.1.26.3"/>
    </reaction>
</comment>
<dbReference type="CDD" id="cd10845">
    <property type="entry name" value="DSRM_RNAse_III_family"/>
    <property type="match status" value="1"/>
</dbReference>
<name>A0ABT8L5A1_9BACT</name>
<organism evidence="11 12">
    <name type="scientific">Agaribacillus aureus</name>
    <dbReference type="NCBI Taxonomy" id="3051825"/>
    <lineage>
        <taxon>Bacteria</taxon>
        <taxon>Pseudomonadati</taxon>
        <taxon>Bacteroidota</taxon>
        <taxon>Cytophagia</taxon>
        <taxon>Cytophagales</taxon>
        <taxon>Splendidivirgaceae</taxon>
        <taxon>Agaribacillus</taxon>
    </lineage>
</organism>
<evidence type="ECO:0000313" key="11">
    <source>
        <dbReference type="EMBL" id="MDN5212000.1"/>
    </source>
</evidence>
<dbReference type="PANTHER" id="PTHR11207">
    <property type="entry name" value="RIBONUCLEASE III"/>
    <property type="match status" value="1"/>
</dbReference>
<comment type="cofactor">
    <cofactor evidence="8">
        <name>Mg(2+)</name>
        <dbReference type="ChEBI" id="CHEBI:18420"/>
    </cofactor>
</comment>
<dbReference type="PROSITE" id="PS00517">
    <property type="entry name" value="RNASE_3_1"/>
    <property type="match status" value="1"/>
</dbReference>
<feature type="binding site" evidence="8">
    <location>
        <position position="136"/>
    </location>
    <ligand>
        <name>Mg(2+)</name>
        <dbReference type="ChEBI" id="CHEBI:18420"/>
    </ligand>
</feature>
<dbReference type="Proteomes" id="UP001172083">
    <property type="component" value="Unassembled WGS sequence"/>
</dbReference>
<dbReference type="HAMAP" id="MF_00104">
    <property type="entry name" value="RNase_III"/>
    <property type="match status" value="1"/>
</dbReference>
<dbReference type="PROSITE" id="PS50137">
    <property type="entry name" value="DS_RBD"/>
    <property type="match status" value="1"/>
</dbReference>
<feature type="domain" description="DRBM" evidence="9">
    <location>
        <begin position="178"/>
        <end position="246"/>
    </location>
</feature>
<dbReference type="EMBL" id="JAUJEB010000001">
    <property type="protein sequence ID" value="MDN5212000.1"/>
    <property type="molecule type" value="Genomic_DNA"/>
</dbReference>
<evidence type="ECO:0000259" key="9">
    <source>
        <dbReference type="PROSITE" id="PS50137"/>
    </source>
</evidence>
<evidence type="ECO:0000256" key="2">
    <source>
        <dbReference type="ARBA" id="ARBA00010183"/>
    </source>
</evidence>
<comment type="subunit">
    <text evidence="8">Homodimer.</text>
</comment>
<evidence type="ECO:0000256" key="8">
    <source>
        <dbReference type="HAMAP-Rule" id="MF_00104"/>
    </source>
</evidence>
<feature type="binding site" evidence="8">
    <location>
        <position position="139"/>
    </location>
    <ligand>
        <name>Mg(2+)</name>
        <dbReference type="ChEBI" id="CHEBI:18420"/>
    </ligand>
</feature>
<gene>
    <name evidence="8 11" type="primary">rnc</name>
    <name evidence="11" type="ORF">QQ020_08055</name>
</gene>
<comment type="caution">
    <text evidence="11">The sequence shown here is derived from an EMBL/GenBank/DDBJ whole genome shotgun (WGS) entry which is preliminary data.</text>
</comment>
<reference evidence="11" key="1">
    <citation type="submission" date="2023-06" db="EMBL/GenBank/DDBJ databases">
        <title>Genomic of Agaribacillus aureum.</title>
        <authorList>
            <person name="Wang G."/>
        </authorList>
    </citation>
    <scope>NUCLEOTIDE SEQUENCE</scope>
    <source>
        <strain evidence="11">BMA12</strain>
    </source>
</reference>
<protein>
    <recommendedName>
        <fullName evidence="8">Ribonuclease 3</fullName>
        <ecNumber evidence="8">3.1.26.3</ecNumber>
    </recommendedName>
    <alternativeName>
        <fullName evidence="8">Ribonuclease III</fullName>
        <shortName evidence="8">RNase III</shortName>
    </alternativeName>
</protein>
<keyword evidence="8" id="KW-0819">tRNA processing</keyword>
<keyword evidence="3 8" id="KW-0507">mRNA processing</keyword>
<feature type="active site" evidence="8">
    <location>
        <position position="139"/>
    </location>
</feature>
<feature type="domain" description="RNase III" evidence="10">
    <location>
        <begin position="23"/>
        <end position="150"/>
    </location>
</feature>
<keyword evidence="4 8" id="KW-0540">Nuclease</keyword>
<keyword evidence="5 8" id="KW-0255">Endonuclease</keyword>
<keyword evidence="8" id="KW-0479">Metal-binding</keyword>
<dbReference type="SMART" id="SM00358">
    <property type="entry name" value="DSRM"/>
    <property type="match status" value="1"/>
</dbReference>
<keyword evidence="7 8" id="KW-0694">RNA-binding</keyword>
<dbReference type="PANTHER" id="PTHR11207:SF0">
    <property type="entry name" value="RIBONUCLEASE 3"/>
    <property type="match status" value="1"/>
</dbReference>
<feature type="binding site" evidence="8">
    <location>
        <position position="65"/>
    </location>
    <ligand>
        <name>Mg(2+)</name>
        <dbReference type="ChEBI" id="CHEBI:18420"/>
    </ligand>
</feature>
<dbReference type="SUPFAM" id="SSF69065">
    <property type="entry name" value="RNase III domain-like"/>
    <property type="match status" value="1"/>
</dbReference>
<feature type="active site" evidence="8">
    <location>
        <position position="69"/>
    </location>
</feature>
<dbReference type="Gene3D" id="3.30.160.20">
    <property type="match status" value="1"/>
</dbReference>
<evidence type="ECO:0000259" key="10">
    <source>
        <dbReference type="PROSITE" id="PS50142"/>
    </source>
</evidence>
<evidence type="ECO:0000256" key="4">
    <source>
        <dbReference type="ARBA" id="ARBA00022722"/>
    </source>
</evidence>
<dbReference type="InterPro" id="IPR011907">
    <property type="entry name" value="RNase_III"/>
</dbReference>
<dbReference type="Gene3D" id="1.10.1520.10">
    <property type="entry name" value="Ribonuclease III domain"/>
    <property type="match status" value="1"/>
</dbReference>
<dbReference type="CDD" id="cd00593">
    <property type="entry name" value="RIBOc"/>
    <property type="match status" value="1"/>
</dbReference>
<dbReference type="InterPro" id="IPR014720">
    <property type="entry name" value="dsRBD_dom"/>
</dbReference>